<keyword evidence="1" id="KW-0812">Transmembrane</keyword>
<dbReference type="Proteomes" id="UP000280197">
    <property type="component" value="Chromosome"/>
</dbReference>
<accession>A0A3Q9BW20</accession>
<keyword evidence="1" id="KW-0472">Membrane</keyword>
<dbReference type="Pfam" id="PF19865">
    <property type="entry name" value="DUF6338"/>
    <property type="match status" value="1"/>
</dbReference>
<organism evidence="2 3">
    <name type="scientific">Streptomyces aquilus</name>
    <dbReference type="NCBI Taxonomy" id="2548456"/>
    <lineage>
        <taxon>Bacteria</taxon>
        <taxon>Bacillati</taxon>
        <taxon>Actinomycetota</taxon>
        <taxon>Actinomycetes</taxon>
        <taxon>Kitasatosporales</taxon>
        <taxon>Streptomycetaceae</taxon>
        <taxon>Streptomyces</taxon>
    </lineage>
</organism>
<dbReference type="RefSeq" id="WP_126270141.1">
    <property type="nucleotide sequence ID" value="NZ_CP034463.1"/>
</dbReference>
<dbReference type="AlphaFoldDB" id="A0A3Q9BW20"/>
<feature type="transmembrane region" description="Helical" evidence="1">
    <location>
        <begin position="86"/>
        <end position="109"/>
    </location>
</feature>
<keyword evidence="1" id="KW-1133">Transmembrane helix</keyword>
<evidence type="ECO:0000256" key="1">
    <source>
        <dbReference type="SAM" id="Phobius"/>
    </source>
</evidence>
<proteinExistence type="predicted"/>
<evidence type="ECO:0000313" key="3">
    <source>
        <dbReference type="Proteomes" id="UP000280197"/>
    </source>
</evidence>
<feature type="transmembrane region" description="Helical" evidence="1">
    <location>
        <begin position="44"/>
        <end position="65"/>
    </location>
</feature>
<name>A0A3Q9BW20_9ACTN</name>
<dbReference type="InterPro" id="IPR045919">
    <property type="entry name" value="DUF6338"/>
</dbReference>
<sequence length="219" mass="23966">MPSTLAGLVLFVALLVPGYAYQRRRARAVPEREHTAFTETLSVVFVSVIVDWVVLAAFAFLAHFLPRATLDPARLLDDPNRYTADHFLAVVLWSAAFLAVAALLGHALAARPPHRPGRRLGEAQQSAWWLAFHEHPDATVHIGCILHDGSYVAGILHSYSRASAEHGDRDLTLRGEITYRTARGRVAAALPNVNLVVLSARDIAVLTVTYVRPQPVAAE</sequence>
<reference evidence="2 3" key="1">
    <citation type="submission" date="2018-12" db="EMBL/GenBank/DDBJ databases">
        <authorList>
            <person name="Li K."/>
        </authorList>
    </citation>
    <scope>NUCLEOTIDE SEQUENCE [LARGE SCALE GENOMIC DNA]</scope>
    <source>
        <strain evidence="3">CR22</strain>
    </source>
</reference>
<keyword evidence="3" id="KW-1185">Reference proteome</keyword>
<protein>
    <submittedName>
        <fullName evidence="2">Uncharacterized protein</fullName>
    </submittedName>
</protein>
<dbReference type="KEGG" id="saqu:EJC51_06435"/>
<gene>
    <name evidence="2" type="ORF">EJC51_06435</name>
</gene>
<dbReference type="EMBL" id="CP034463">
    <property type="protein sequence ID" value="AZP15770.1"/>
    <property type="molecule type" value="Genomic_DNA"/>
</dbReference>
<evidence type="ECO:0000313" key="2">
    <source>
        <dbReference type="EMBL" id="AZP15770.1"/>
    </source>
</evidence>